<dbReference type="Pfam" id="PF13639">
    <property type="entry name" value="zf-RING_2"/>
    <property type="match status" value="1"/>
</dbReference>
<dbReference type="PANTHER" id="PTHR22765:SF348">
    <property type="entry name" value="OS09G0446275 PROTEIN"/>
    <property type="match status" value="1"/>
</dbReference>
<dbReference type="GO" id="GO:0006511">
    <property type="term" value="P:ubiquitin-dependent protein catabolic process"/>
    <property type="evidence" value="ECO:0007669"/>
    <property type="project" value="TreeGrafter"/>
</dbReference>
<evidence type="ECO:0000313" key="4">
    <source>
        <dbReference type="EMBL" id="KAJ0981661.1"/>
    </source>
</evidence>
<dbReference type="EMBL" id="JAGGNH010000002">
    <property type="protein sequence ID" value="KAJ0981661.1"/>
    <property type="molecule type" value="Genomic_DNA"/>
</dbReference>
<dbReference type="InterPro" id="IPR013083">
    <property type="entry name" value="Znf_RING/FYVE/PHD"/>
</dbReference>
<dbReference type="InterPro" id="IPR001841">
    <property type="entry name" value="Znf_RING"/>
</dbReference>
<dbReference type="CDD" id="cd16454">
    <property type="entry name" value="RING-H2_PA-TM-RING"/>
    <property type="match status" value="1"/>
</dbReference>
<dbReference type="Proteomes" id="UP001085076">
    <property type="component" value="Miscellaneous, Linkage group lg02"/>
</dbReference>
<name>A0A9D5HMC6_9LILI</name>
<keyword evidence="1" id="KW-0479">Metal-binding</keyword>
<organism evidence="4 5">
    <name type="scientific">Dioscorea zingiberensis</name>
    <dbReference type="NCBI Taxonomy" id="325984"/>
    <lineage>
        <taxon>Eukaryota</taxon>
        <taxon>Viridiplantae</taxon>
        <taxon>Streptophyta</taxon>
        <taxon>Embryophyta</taxon>
        <taxon>Tracheophyta</taxon>
        <taxon>Spermatophyta</taxon>
        <taxon>Magnoliopsida</taxon>
        <taxon>Liliopsida</taxon>
        <taxon>Dioscoreales</taxon>
        <taxon>Dioscoreaceae</taxon>
        <taxon>Dioscorea</taxon>
    </lineage>
</organism>
<reference evidence="4" key="1">
    <citation type="submission" date="2021-03" db="EMBL/GenBank/DDBJ databases">
        <authorList>
            <person name="Li Z."/>
            <person name="Yang C."/>
        </authorList>
    </citation>
    <scope>NUCLEOTIDE SEQUENCE</scope>
    <source>
        <strain evidence="4">Dzin_1.0</strain>
        <tissue evidence="4">Leaf</tissue>
    </source>
</reference>
<dbReference type="PROSITE" id="PS50089">
    <property type="entry name" value="ZF_RING_2"/>
    <property type="match status" value="1"/>
</dbReference>
<dbReference type="OrthoDB" id="8062037at2759"/>
<keyword evidence="1" id="KW-0863">Zinc-finger</keyword>
<feature type="region of interest" description="Disordered" evidence="2">
    <location>
        <begin position="1"/>
        <end position="36"/>
    </location>
</feature>
<feature type="compositionally biased region" description="Basic and acidic residues" evidence="2">
    <location>
        <begin position="16"/>
        <end position="25"/>
    </location>
</feature>
<keyword evidence="5" id="KW-1185">Reference proteome</keyword>
<dbReference type="GO" id="GO:0061630">
    <property type="term" value="F:ubiquitin protein ligase activity"/>
    <property type="evidence" value="ECO:0007669"/>
    <property type="project" value="TreeGrafter"/>
</dbReference>
<dbReference type="AlphaFoldDB" id="A0A9D5HMC6"/>
<accession>A0A9D5HMC6</accession>
<gene>
    <name evidence="4" type="ORF">J5N97_009916</name>
</gene>
<dbReference type="SMART" id="SM00184">
    <property type="entry name" value="RING"/>
    <property type="match status" value="1"/>
</dbReference>
<feature type="domain" description="RING-type" evidence="3">
    <location>
        <begin position="109"/>
        <end position="150"/>
    </location>
</feature>
<reference evidence="4" key="2">
    <citation type="journal article" date="2022" name="Hortic Res">
        <title>The genome of Dioscorea zingiberensis sheds light on the biosynthesis, origin and evolution of the medicinally important diosgenin saponins.</title>
        <authorList>
            <person name="Li Y."/>
            <person name="Tan C."/>
            <person name="Li Z."/>
            <person name="Guo J."/>
            <person name="Li S."/>
            <person name="Chen X."/>
            <person name="Wang C."/>
            <person name="Dai X."/>
            <person name="Yang H."/>
            <person name="Song W."/>
            <person name="Hou L."/>
            <person name="Xu J."/>
            <person name="Tong Z."/>
            <person name="Xu A."/>
            <person name="Yuan X."/>
            <person name="Wang W."/>
            <person name="Yang Q."/>
            <person name="Chen L."/>
            <person name="Sun Z."/>
            <person name="Wang K."/>
            <person name="Pan B."/>
            <person name="Chen J."/>
            <person name="Bao Y."/>
            <person name="Liu F."/>
            <person name="Qi X."/>
            <person name="Gang D.R."/>
            <person name="Wen J."/>
            <person name="Li J."/>
        </authorList>
    </citation>
    <scope>NUCLEOTIDE SEQUENCE</scope>
    <source>
        <strain evidence="4">Dzin_1.0</strain>
    </source>
</reference>
<evidence type="ECO:0000259" key="3">
    <source>
        <dbReference type="PROSITE" id="PS50089"/>
    </source>
</evidence>
<comment type="caution">
    <text evidence="4">The sequence shown here is derived from an EMBL/GenBank/DDBJ whole genome shotgun (WGS) entry which is preliminary data.</text>
</comment>
<dbReference type="PANTHER" id="PTHR22765">
    <property type="entry name" value="RING FINGER AND PROTEASE ASSOCIATED DOMAIN-CONTAINING"/>
    <property type="match status" value="1"/>
</dbReference>
<dbReference type="InterPro" id="IPR051826">
    <property type="entry name" value="E3_ubiquitin-ligase_domain"/>
</dbReference>
<keyword evidence="1" id="KW-0862">Zinc</keyword>
<proteinExistence type="predicted"/>
<dbReference type="GO" id="GO:0008270">
    <property type="term" value="F:zinc ion binding"/>
    <property type="evidence" value="ECO:0007669"/>
    <property type="project" value="UniProtKB-KW"/>
</dbReference>
<protein>
    <recommendedName>
        <fullName evidence="3">RING-type domain-containing protein</fullName>
    </recommendedName>
</protein>
<sequence length="153" mass="17303">MLPGVELARRRRVHHHNYEIPRRGPQDPTGARAASPRLTDMDEPALLARARLEEKLRRFSGPPRWASGAVVMNERERISEANMTKRIINGGKRTSGVLLQRRDSRVDVCAVCLDEVEGGQRTMKLPCSHKYHSDCLLPWLANHSQCPCCRTAV</sequence>
<evidence type="ECO:0000313" key="5">
    <source>
        <dbReference type="Proteomes" id="UP001085076"/>
    </source>
</evidence>
<evidence type="ECO:0000256" key="1">
    <source>
        <dbReference type="PROSITE-ProRule" id="PRU00175"/>
    </source>
</evidence>
<dbReference type="Gene3D" id="3.30.40.10">
    <property type="entry name" value="Zinc/RING finger domain, C3HC4 (zinc finger)"/>
    <property type="match status" value="1"/>
</dbReference>
<dbReference type="SUPFAM" id="SSF57850">
    <property type="entry name" value="RING/U-box"/>
    <property type="match status" value="1"/>
</dbReference>
<evidence type="ECO:0000256" key="2">
    <source>
        <dbReference type="SAM" id="MobiDB-lite"/>
    </source>
</evidence>